<evidence type="ECO:0000313" key="3">
    <source>
        <dbReference type="EMBL" id="PSU33660.1"/>
    </source>
</evidence>
<gene>
    <name evidence="3" type="ORF">C9I99_12895</name>
</gene>
<evidence type="ECO:0000259" key="2">
    <source>
        <dbReference type="Pfam" id="PF17131"/>
    </source>
</evidence>
<dbReference type="Pfam" id="PF17131">
    <property type="entry name" value="LolA_like"/>
    <property type="match status" value="1"/>
</dbReference>
<sequence length="271" mass="30528">MYKYLLSIVLSAVAVMSAQAEPLSRLTSYQDQSIVTDIRPLESISLDADDLLKRSDMARGGNLDGIRFNAELTSFKEGEEVNSFGMLIEAAGDDNLVSFTAPARSRGISILVRSRNMWFLSPTTKRPVPISPRQRLLGEANNGDIATTNYSRDYDAVVIGEAKVEGIDSYVLWLTAKEKNVTYQQVRYYIAKDSHLALKSDFFTASDKMIKYALMSYGNTITLLDSQLKFIDEMKVYDAIRKDSMTIMKYFDIEARTIPASRFDRRALMQG</sequence>
<dbReference type="InterPro" id="IPR011220">
    <property type="entry name" value="UCP028205"/>
</dbReference>
<dbReference type="InterPro" id="IPR033399">
    <property type="entry name" value="TP_0789-like"/>
</dbReference>
<protein>
    <submittedName>
        <fullName evidence="3">Outer membrane lipoprotein-sorting protein</fullName>
    </submittedName>
</protein>
<dbReference type="AlphaFoldDB" id="A0A2T3IYI6"/>
<evidence type="ECO:0000256" key="1">
    <source>
        <dbReference type="SAM" id="SignalP"/>
    </source>
</evidence>
<dbReference type="PIRSF" id="PIRSF028205">
    <property type="entry name" value="UCP028205"/>
    <property type="match status" value="1"/>
</dbReference>
<evidence type="ECO:0000313" key="4">
    <source>
        <dbReference type="Proteomes" id="UP000241222"/>
    </source>
</evidence>
<feature type="signal peptide" evidence="1">
    <location>
        <begin position="1"/>
        <end position="20"/>
    </location>
</feature>
<dbReference type="RefSeq" id="WP_107349293.1">
    <property type="nucleotide sequence ID" value="NZ_PYMH01000005.1"/>
</dbReference>
<dbReference type="OrthoDB" id="597707at2"/>
<reference evidence="3 4" key="1">
    <citation type="submission" date="2018-03" db="EMBL/GenBank/DDBJ databases">
        <title>Whole genome sequencing of Histamine producing bacteria.</title>
        <authorList>
            <person name="Butler K."/>
        </authorList>
    </citation>
    <scope>NUCLEOTIDE SEQUENCE [LARGE SCALE GENOMIC DNA]</scope>
    <source>
        <strain evidence="3 4">JCM 13586</strain>
    </source>
</reference>
<keyword evidence="1" id="KW-0732">Signal</keyword>
<feature type="domain" description="Uncharacterized protein TP-0789" evidence="2">
    <location>
        <begin position="93"/>
        <end position="269"/>
    </location>
</feature>
<keyword evidence="4" id="KW-1185">Reference proteome</keyword>
<accession>A0A2T3IYI6</accession>
<keyword evidence="3" id="KW-0449">Lipoprotein</keyword>
<organism evidence="3 4">
    <name type="scientific">Photobacterium lutimaris</name>
    <dbReference type="NCBI Taxonomy" id="388278"/>
    <lineage>
        <taxon>Bacteria</taxon>
        <taxon>Pseudomonadati</taxon>
        <taxon>Pseudomonadota</taxon>
        <taxon>Gammaproteobacteria</taxon>
        <taxon>Vibrionales</taxon>
        <taxon>Vibrionaceae</taxon>
        <taxon>Photobacterium</taxon>
    </lineage>
</organism>
<dbReference type="Proteomes" id="UP000241222">
    <property type="component" value="Unassembled WGS sequence"/>
</dbReference>
<name>A0A2T3IYI6_9GAMM</name>
<dbReference type="EMBL" id="PYMH01000005">
    <property type="protein sequence ID" value="PSU33660.1"/>
    <property type="molecule type" value="Genomic_DNA"/>
</dbReference>
<proteinExistence type="predicted"/>
<feature type="chain" id="PRO_5015704527" evidence="1">
    <location>
        <begin position="21"/>
        <end position="271"/>
    </location>
</feature>
<dbReference type="CDD" id="cd16329">
    <property type="entry name" value="LolA_like"/>
    <property type="match status" value="1"/>
</dbReference>
<dbReference type="Gene3D" id="2.50.20.10">
    <property type="entry name" value="Lipoprotein localisation LolA/LolB/LppX"/>
    <property type="match status" value="1"/>
</dbReference>
<comment type="caution">
    <text evidence="3">The sequence shown here is derived from an EMBL/GenBank/DDBJ whole genome shotgun (WGS) entry which is preliminary data.</text>
</comment>